<dbReference type="Pfam" id="PF00665">
    <property type="entry name" value="rve"/>
    <property type="match status" value="1"/>
</dbReference>
<keyword evidence="5" id="KW-0255">Endonuclease</keyword>
<evidence type="ECO:0000259" key="8">
    <source>
        <dbReference type="PROSITE" id="PS50994"/>
    </source>
</evidence>
<dbReference type="Pfam" id="PF17921">
    <property type="entry name" value="Integrase_H2C2"/>
    <property type="match status" value="1"/>
</dbReference>
<dbReference type="FunFam" id="1.10.340.70:FF:000003">
    <property type="entry name" value="Protein CBG25708"/>
    <property type="match status" value="1"/>
</dbReference>
<evidence type="ECO:0000256" key="4">
    <source>
        <dbReference type="ARBA" id="ARBA00022722"/>
    </source>
</evidence>
<gene>
    <name evidence="9" type="ORF">ONE63_011067</name>
</gene>
<sequence length="743" mass="83237">MFEKLFNLTLVVCTGDQLEVPLLGRPWLDILVPQWRSVLSPTVYIASILQAKPPSVEELEAMFPRAFGNSDTPIEKYSARLVLKPNAVPVKHRAYKPPFGLVNTANSLLDSWEESGKAIRVRCADWASPGFLVPKSDNSYRMVVDFKKTLNPQLRVDHYPIPSPEEIFSSLSNSSVFVSLDLKDAYTQLSLHPDSQELCVVNTHRGFYKLTRLIYGVASAAAIFQSVMEEMLAGIPGCKQLLKSDKLLMHFDPKLPIVIFCDASPYGVGSVLCHTVHLPSGKPTERPVMFVSSILSSAQQNYAQVDREALAVIHAITKFHRFVWGRPFTIVTDCQAIQRILGPCKSLPVRTGHRLQHWAALLQPYQYSLVHKKSDNLVVADALSRLPSPISIFDIPIKSIKIAVDLPLTSDKIAVETANDPLLQQVFRFVHLGWPPKDQFRNNPPIQVFFKIRDSLSILNKCLLFSSRIVIPTVLQAQVLDTIHQGHPGIVRSKLLARASVWWPTLNIDIAQFVSQCSICALVNFKPNKTYVSWPPALSPFERVHIDFYQKKSLSYFILCDAYSKWLHVTHMPQTSAPFVIDELLSIFAIYGLAKVLVCDNGPPFDSNELATFCTSYNVQILHSPAYHPEANGQAEKGVDLAKKGIEKIVFYRNTPTTTTLKSPNQLLLSYQPRTLLTQLLPQPGTRPLSQFRDGESVMFKLHKRSPVVTGSIVRILGPTRYLISVAGVEREVHHNQLSRAAS</sequence>
<dbReference type="EMBL" id="JAPTSV010000009">
    <property type="protein sequence ID" value="KAJ1524581.1"/>
    <property type="molecule type" value="Genomic_DNA"/>
</dbReference>
<dbReference type="GO" id="GO:0004519">
    <property type="term" value="F:endonuclease activity"/>
    <property type="evidence" value="ECO:0007669"/>
    <property type="project" value="UniProtKB-KW"/>
</dbReference>
<name>A0AAV7XEX9_9NEOP</name>
<proteinExistence type="predicted"/>
<protein>
    <recommendedName>
        <fullName evidence="1">RNA-directed DNA polymerase</fullName>
        <ecNumber evidence="1">2.7.7.49</ecNumber>
    </recommendedName>
</protein>
<dbReference type="PANTHER" id="PTHR37984:SF5">
    <property type="entry name" value="PROTEIN NYNRIN-LIKE"/>
    <property type="match status" value="1"/>
</dbReference>
<evidence type="ECO:0000256" key="5">
    <source>
        <dbReference type="ARBA" id="ARBA00022759"/>
    </source>
</evidence>
<dbReference type="GO" id="GO:0016787">
    <property type="term" value="F:hydrolase activity"/>
    <property type="evidence" value="ECO:0007669"/>
    <property type="project" value="UniProtKB-KW"/>
</dbReference>
<dbReference type="SUPFAM" id="SSF53098">
    <property type="entry name" value="Ribonuclease H-like"/>
    <property type="match status" value="1"/>
</dbReference>
<evidence type="ECO:0000256" key="1">
    <source>
        <dbReference type="ARBA" id="ARBA00012493"/>
    </source>
</evidence>
<evidence type="ECO:0000256" key="2">
    <source>
        <dbReference type="ARBA" id="ARBA00022679"/>
    </source>
</evidence>
<dbReference type="InterPro" id="IPR043128">
    <property type="entry name" value="Rev_trsase/Diguanyl_cyclase"/>
</dbReference>
<dbReference type="InterPro" id="IPR043502">
    <property type="entry name" value="DNA/RNA_pol_sf"/>
</dbReference>
<dbReference type="Gene3D" id="3.30.70.270">
    <property type="match status" value="1"/>
</dbReference>
<dbReference type="Gene3D" id="1.10.340.70">
    <property type="match status" value="1"/>
</dbReference>
<dbReference type="GO" id="GO:0042575">
    <property type="term" value="C:DNA polymerase complex"/>
    <property type="evidence" value="ECO:0007669"/>
    <property type="project" value="UniProtKB-ARBA"/>
</dbReference>
<dbReference type="CDD" id="cd09274">
    <property type="entry name" value="RNase_HI_RT_Ty3"/>
    <property type="match status" value="1"/>
</dbReference>
<dbReference type="GO" id="GO:0015074">
    <property type="term" value="P:DNA integration"/>
    <property type="evidence" value="ECO:0007669"/>
    <property type="project" value="InterPro"/>
</dbReference>
<dbReference type="InterPro" id="IPR001584">
    <property type="entry name" value="Integrase_cat-core"/>
</dbReference>
<dbReference type="Gene3D" id="3.10.20.370">
    <property type="match status" value="1"/>
</dbReference>
<dbReference type="InterPro" id="IPR036397">
    <property type="entry name" value="RNaseH_sf"/>
</dbReference>
<evidence type="ECO:0000256" key="6">
    <source>
        <dbReference type="ARBA" id="ARBA00022801"/>
    </source>
</evidence>
<dbReference type="SUPFAM" id="SSF56672">
    <property type="entry name" value="DNA/RNA polymerases"/>
    <property type="match status" value="1"/>
</dbReference>
<dbReference type="GO" id="GO:0003676">
    <property type="term" value="F:nucleic acid binding"/>
    <property type="evidence" value="ECO:0007669"/>
    <property type="project" value="InterPro"/>
</dbReference>
<keyword evidence="4" id="KW-0540">Nuclease</keyword>
<dbReference type="InterPro" id="IPR000477">
    <property type="entry name" value="RT_dom"/>
</dbReference>
<dbReference type="InterPro" id="IPR041588">
    <property type="entry name" value="Integrase_H2C2"/>
</dbReference>
<reference evidence="9" key="1">
    <citation type="submission" date="2022-12" db="EMBL/GenBank/DDBJ databases">
        <title>Chromosome-level genome assembly of the bean flower thrips Megalurothrips usitatus.</title>
        <authorList>
            <person name="Ma L."/>
            <person name="Liu Q."/>
            <person name="Li H."/>
            <person name="Cai W."/>
        </authorList>
    </citation>
    <scope>NUCLEOTIDE SEQUENCE</scope>
    <source>
        <strain evidence="9">Cailab_2022a</strain>
    </source>
</reference>
<dbReference type="PROSITE" id="PS50994">
    <property type="entry name" value="INTEGRASE"/>
    <property type="match status" value="1"/>
</dbReference>
<feature type="domain" description="Integrase catalytic" evidence="8">
    <location>
        <begin position="536"/>
        <end position="696"/>
    </location>
</feature>
<dbReference type="CDD" id="cd01647">
    <property type="entry name" value="RT_LTR"/>
    <property type="match status" value="1"/>
</dbReference>
<evidence type="ECO:0000313" key="10">
    <source>
        <dbReference type="Proteomes" id="UP001075354"/>
    </source>
</evidence>
<keyword evidence="6" id="KW-0378">Hydrolase</keyword>
<dbReference type="EC" id="2.7.7.49" evidence="1"/>
<dbReference type="InterPro" id="IPR041373">
    <property type="entry name" value="RT_RNaseH"/>
</dbReference>
<dbReference type="InterPro" id="IPR012337">
    <property type="entry name" value="RNaseH-like_sf"/>
</dbReference>
<keyword evidence="7" id="KW-0695">RNA-directed DNA polymerase</keyword>
<dbReference type="PANTHER" id="PTHR37984">
    <property type="entry name" value="PROTEIN CBG26694"/>
    <property type="match status" value="1"/>
</dbReference>
<dbReference type="AlphaFoldDB" id="A0AAV7XEX9"/>
<evidence type="ECO:0000313" key="9">
    <source>
        <dbReference type="EMBL" id="KAJ1524581.1"/>
    </source>
</evidence>
<dbReference type="Pfam" id="PF17917">
    <property type="entry name" value="RT_RNaseH"/>
    <property type="match status" value="1"/>
</dbReference>
<keyword evidence="2" id="KW-0808">Transferase</keyword>
<dbReference type="GO" id="GO:0003964">
    <property type="term" value="F:RNA-directed DNA polymerase activity"/>
    <property type="evidence" value="ECO:0007669"/>
    <property type="project" value="UniProtKB-KW"/>
</dbReference>
<comment type="caution">
    <text evidence="9">The sequence shown here is derived from an EMBL/GenBank/DDBJ whole genome shotgun (WGS) entry which is preliminary data.</text>
</comment>
<dbReference type="InterPro" id="IPR050951">
    <property type="entry name" value="Retrovirus_Pol_polyprotein"/>
</dbReference>
<keyword evidence="10" id="KW-1185">Reference proteome</keyword>
<evidence type="ECO:0000256" key="3">
    <source>
        <dbReference type="ARBA" id="ARBA00022695"/>
    </source>
</evidence>
<keyword evidence="3" id="KW-0548">Nucleotidyltransferase</keyword>
<dbReference type="Pfam" id="PF00078">
    <property type="entry name" value="RVT_1"/>
    <property type="match status" value="1"/>
</dbReference>
<accession>A0AAV7XEX9</accession>
<dbReference type="Gene3D" id="3.10.10.10">
    <property type="entry name" value="HIV Type 1 Reverse Transcriptase, subunit A, domain 1"/>
    <property type="match status" value="1"/>
</dbReference>
<dbReference type="Proteomes" id="UP001075354">
    <property type="component" value="Chromosome 9"/>
</dbReference>
<dbReference type="Gene3D" id="3.30.420.10">
    <property type="entry name" value="Ribonuclease H-like superfamily/Ribonuclease H"/>
    <property type="match status" value="1"/>
</dbReference>
<evidence type="ECO:0000256" key="7">
    <source>
        <dbReference type="ARBA" id="ARBA00022918"/>
    </source>
</evidence>
<organism evidence="9 10">
    <name type="scientific">Megalurothrips usitatus</name>
    <name type="common">bean blossom thrips</name>
    <dbReference type="NCBI Taxonomy" id="439358"/>
    <lineage>
        <taxon>Eukaryota</taxon>
        <taxon>Metazoa</taxon>
        <taxon>Ecdysozoa</taxon>
        <taxon>Arthropoda</taxon>
        <taxon>Hexapoda</taxon>
        <taxon>Insecta</taxon>
        <taxon>Pterygota</taxon>
        <taxon>Neoptera</taxon>
        <taxon>Paraneoptera</taxon>
        <taxon>Thysanoptera</taxon>
        <taxon>Terebrantia</taxon>
        <taxon>Thripoidea</taxon>
        <taxon>Thripidae</taxon>
        <taxon>Megalurothrips</taxon>
    </lineage>
</organism>